<evidence type="ECO:0000313" key="3">
    <source>
        <dbReference type="Proteomes" id="UP000217265"/>
    </source>
</evidence>
<dbReference type="Proteomes" id="UP000217265">
    <property type="component" value="Chromosome"/>
</dbReference>
<evidence type="ECO:0000256" key="1">
    <source>
        <dbReference type="SAM" id="Phobius"/>
    </source>
</evidence>
<evidence type="ECO:0000313" key="2">
    <source>
        <dbReference type="EMBL" id="ATC64159.1"/>
    </source>
</evidence>
<protein>
    <recommendedName>
        <fullName evidence="4">Zinc-finger domain-containing protein</fullName>
    </recommendedName>
</protein>
<accession>A0A290Q662</accession>
<name>A0A290Q662_9BACT</name>
<dbReference type="KEGG" id="vbh:CMV30_09435"/>
<organism evidence="2 3">
    <name type="scientific">Nibricoccus aquaticus</name>
    <dbReference type="NCBI Taxonomy" id="2576891"/>
    <lineage>
        <taxon>Bacteria</taxon>
        <taxon>Pseudomonadati</taxon>
        <taxon>Verrucomicrobiota</taxon>
        <taxon>Opitutia</taxon>
        <taxon>Opitutales</taxon>
        <taxon>Opitutaceae</taxon>
        <taxon>Nibricoccus</taxon>
    </lineage>
</organism>
<gene>
    <name evidence="2" type="ORF">CMV30_09435</name>
</gene>
<proteinExistence type="predicted"/>
<keyword evidence="1" id="KW-0812">Transmembrane</keyword>
<reference evidence="2 3" key="1">
    <citation type="submission" date="2017-09" db="EMBL/GenBank/DDBJ databases">
        <title>Complete genome sequence of Verrucomicrobial strain HZ-65, isolated from freshwater.</title>
        <authorList>
            <person name="Choi A."/>
        </authorList>
    </citation>
    <scope>NUCLEOTIDE SEQUENCE [LARGE SCALE GENOMIC DNA]</scope>
    <source>
        <strain evidence="2 3">HZ-65</strain>
    </source>
</reference>
<sequence>MICRAVRQWESARGAAEGQTWVAERHMETCDECQAFFAEDDSFEEMMRGAARVETRTDLADGPDEGFEQRILRAVRESQPEREVAGESRAGRVKSFGFSLAAVAAGVTLALVLVDRQVTPESSGPVVTLGEGQTAGSAETLEAAAWWKSGKARSSALELVRSNPLEQEIESISTDARSVIGFLALNFLPSVEAEKARVEAVDDRG</sequence>
<dbReference type="EMBL" id="CP023344">
    <property type="protein sequence ID" value="ATC64159.1"/>
    <property type="molecule type" value="Genomic_DNA"/>
</dbReference>
<keyword evidence="1" id="KW-0472">Membrane</keyword>
<keyword evidence="3" id="KW-1185">Reference proteome</keyword>
<dbReference type="AlphaFoldDB" id="A0A290Q662"/>
<evidence type="ECO:0008006" key="4">
    <source>
        <dbReference type="Google" id="ProtNLM"/>
    </source>
</evidence>
<keyword evidence="1" id="KW-1133">Transmembrane helix</keyword>
<feature type="transmembrane region" description="Helical" evidence="1">
    <location>
        <begin position="96"/>
        <end position="114"/>
    </location>
</feature>